<organism evidence="2 3">
    <name type="scientific">Candidatus Methanofishera endochildressiae</name>
    <dbReference type="NCBI Taxonomy" id="2738884"/>
    <lineage>
        <taxon>Bacteria</taxon>
        <taxon>Pseudomonadati</taxon>
        <taxon>Pseudomonadota</taxon>
        <taxon>Gammaproteobacteria</taxon>
        <taxon>Candidatus Methanofishera</taxon>
    </lineage>
</organism>
<name>A0A7Z0SFF7_9GAMM</name>
<feature type="region of interest" description="Disordered" evidence="1">
    <location>
        <begin position="1"/>
        <end position="56"/>
    </location>
</feature>
<reference evidence="2 3" key="1">
    <citation type="submission" date="2020-05" db="EMBL/GenBank/DDBJ databases">
        <title>Horizontal transmission and recombination maintain forever young bacterial symbiont genomes.</title>
        <authorList>
            <person name="Russell S.L."/>
            <person name="Pepper-Tunick E."/>
            <person name="Svedberg J."/>
            <person name="Byrne A."/>
            <person name="Ruelas Castillo J."/>
            <person name="Vollmers C."/>
            <person name="Beinart R.A."/>
            <person name="Corbett-Detig R."/>
        </authorList>
    </citation>
    <scope>NUCLEOTIDE SEQUENCE [LARGE SCALE GENOMIC DNA]</scope>
    <source>
        <strain evidence="2">4727-3</strain>
    </source>
</reference>
<evidence type="ECO:0000313" key="3">
    <source>
        <dbReference type="Proteomes" id="UP000537890"/>
    </source>
</evidence>
<evidence type="ECO:0000256" key="1">
    <source>
        <dbReference type="SAM" id="MobiDB-lite"/>
    </source>
</evidence>
<comment type="caution">
    <text evidence="2">The sequence shown here is derived from an EMBL/GenBank/DDBJ whole genome shotgun (WGS) entry which is preliminary data.</text>
</comment>
<gene>
    <name evidence="2" type="ORF">H0A75_07000</name>
</gene>
<dbReference type="EMBL" id="JACCHS010000133">
    <property type="protein sequence ID" value="NYT47350.1"/>
    <property type="molecule type" value="Genomic_DNA"/>
</dbReference>
<evidence type="ECO:0000313" key="2">
    <source>
        <dbReference type="EMBL" id="NYT47350.1"/>
    </source>
</evidence>
<dbReference type="AlphaFoldDB" id="A0A7Z0SFF7"/>
<feature type="compositionally biased region" description="Basic and acidic residues" evidence="1">
    <location>
        <begin position="13"/>
        <end position="22"/>
    </location>
</feature>
<protein>
    <submittedName>
        <fullName evidence="2">Uncharacterized protein</fullName>
    </submittedName>
</protein>
<sequence>MSFPFKPETPAYDIERIKSKDEDGTEDNASYTQIKADDTALPEFARGSGPLCPKNA</sequence>
<dbReference type="Proteomes" id="UP000537890">
    <property type="component" value="Unassembled WGS sequence"/>
</dbReference>
<accession>A0A7Z0SFF7</accession>
<proteinExistence type="predicted"/>